<dbReference type="Gene3D" id="3.40.50.1820">
    <property type="entry name" value="alpha/beta hydrolase"/>
    <property type="match status" value="1"/>
</dbReference>
<feature type="domain" description="Serine aminopeptidase S33" evidence="1">
    <location>
        <begin position="42"/>
        <end position="132"/>
    </location>
</feature>
<dbReference type="Gene3D" id="3.30.300.20">
    <property type="match status" value="1"/>
</dbReference>
<dbReference type="Pfam" id="PF12146">
    <property type="entry name" value="Hydrolase_4"/>
    <property type="match status" value="1"/>
</dbReference>
<dbReference type="PANTHER" id="PTHR39624:SF2">
    <property type="entry name" value="OSMC-LIKE PROTEIN"/>
    <property type="match status" value="1"/>
</dbReference>
<organism evidence="2 3">
    <name type="scientific">Halospina denitrificans</name>
    <dbReference type="NCBI Taxonomy" id="332522"/>
    <lineage>
        <taxon>Bacteria</taxon>
        <taxon>Pseudomonadati</taxon>
        <taxon>Pseudomonadota</taxon>
        <taxon>Gammaproteobacteria</taxon>
        <taxon>Halospina</taxon>
    </lineage>
</organism>
<evidence type="ECO:0000313" key="3">
    <source>
        <dbReference type="Proteomes" id="UP000295830"/>
    </source>
</evidence>
<dbReference type="SUPFAM" id="SSF53474">
    <property type="entry name" value="alpha/beta-Hydrolases"/>
    <property type="match status" value="1"/>
</dbReference>
<evidence type="ECO:0000313" key="2">
    <source>
        <dbReference type="EMBL" id="TDT41705.1"/>
    </source>
</evidence>
<comment type="caution">
    <text evidence="2">The sequence shown here is derived from an EMBL/GenBank/DDBJ whole genome shotgun (WGS) entry which is preliminary data.</text>
</comment>
<dbReference type="Pfam" id="PF02566">
    <property type="entry name" value="OsmC"/>
    <property type="match status" value="1"/>
</dbReference>
<proteinExistence type="predicted"/>
<dbReference type="RefSeq" id="WP_133736054.1">
    <property type="nucleotide sequence ID" value="NZ_SOAX01000003.1"/>
</dbReference>
<dbReference type="InterPro" id="IPR003718">
    <property type="entry name" value="OsmC/Ohr_fam"/>
</dbReference>
<dbReference type="InterPro" id="IPR022742">
    <property type="entry name" value="Hydrolase_4"/>
</dbReference>
<dbReference type="Proteomes" id="UP000295830">
    <property type="component" value="Unassembled WGS sequence"/>
</dbReference>
<dbReference type="PANTHER" id="PTHR39624">
    <property type="entry name" value="PROTEIN INVOLVED IN RIMO-MEDIATED BETA-METHYLTHIOLATION OF RIBOSOMAL PROTEIN S12 YCAO"/>
    <property type="match status" value="1"/>
</dbReference>
<gene>
    <name evidence="2" type="ORF">DES49_1807</name>
</gene>
<sequence length="400" mass="43664">MPAIAFESRNGHTLKGNIELPPGGVWRATAIFAHCFTCGSEVRAARTITSALAGAGFAVLRFDFTGLGESEGEFADTNFSSNLDDLEDAAGWLGSHYAAPQLLVGHSLGGSAALAVAERLDSVRAIATIGAPASPDHILKQFGEDLERIEENGSAQVNLAGRPFRIRKDFIDDARDHDLSERLHKLRRALLVMHAPHDTIVDIDNAEAIYTAALHPKSFIGLDDADHLLSRRADAEYAAQVVSAWAARFLEPETTPAPEGARVIGRTEDNFLCRVQAGPHELVADEPKANGGTDRGPDPYGLLASSLGACTVMTINMYARHKKLPVDRVTCEVSHRKIHAKDCEECETTSGKVDELVRHIWIEGDVTEEQRQRMLQIAGKCPVHQTLKSEIRMHDELMEE</sequence>
<evidence type="ECO:0000259" key="1">
    <source>
        <dbReference type="Pfam" id="PF12146"/>
    </source>
</evidence>
<dbReference type="InterPro" id="IPR036102">
    <property type="entry name" value="OsmC/Ohrsf"/>
</dbReference>
<protein>
    <submittedName>
        <fullName evidence="2">Putative redox protein</fullName>
    </submittedName>
</protein>
<dbReference type="SUPFAM" id="SSF82784">
    <property type="entry name" value="OsmC-like"/>
    <property type="match status" value="1"/>
</dbReference>
<reference evidence="2 3" key="1">
    <citation type="submission" date="2019-03" db="EMBL/GenBank/DDBJ databases">
        <title>Genomic Encyclopedia of Type Strains, Phase IV (KMG-IV): sequencing the most valuable type-strain genomes for metagenomic binning, comparative biology and taxonomic classification.</title>
        <authorList>
            <person name="Goeker M."/>
        </authorList>
    </citation>
    <scope>NUCLEOTIDE SEQUENCE [LARGE SCALE GENOMIC DNA]</scope>
    <source>
        <strain evidence="2 3">DSM 15505</strain>
    </source>
</reference>
<dbReference type="OrthoDB" id="9789573at2"/>
<keyword evidence="3" id="KW-1185">Reference proteome</keyword>
<name>A0A4R7JUG3_9GAMM</name>
<dbReference type="EMBL" id="SOAX01000003">
    <property type="protein sequence ID" value="TDT41705.1"/>
    <property type="molecule type" value="Genomic_DNA"/>
</dbReference>
<dbReference type="InterPro" id="IPR029058">
    <property type="entry name" value="AB_hydrolase_fold"/>
</dbReference>
<dbReference type="AlphaFoldDB" id="A0A4R7JUG3"/>
<dbReference type="InterPro" id="IPR015946">
    <property type="entry name" value="KH_dom-like_a/b"/>
</dbReference>
<accession>A0A4R7JUG3</accession>